<proteinExistence type="predicted"/>
<evidence type="ECO:0008006" key="3">
    <source>
        <dbReference type="Google" id="ProtNLM"/>
    </source>
</evidence>
<name>A0ABR2LYD6_9ASPA</name>
<reference evidence="1 2" key="1">
    <citation type="journal article" date="2022" name="Nat. Plants">
        <title>Genomes of leafy and leafless Platanthera orchids illuminate the evolution of mycoheterotrophy.</title>
        <authorList>
            <person name="Li M.H."/>
            <person name="Liu K.W."/>
            <person name="Li Z."/>
            <person name="Lu H.C."/>
            <person name="Ye Q.L."/>
            <person name="Zhang D."/>
            <person name="Wang J.Y."/>
            <person name="Li Y.F."/>
            <person name="Zhong Z.M."/>
            <person name="Liu X."/>
            <person name="Yu X."/>
            <person name="Liu D.K."/>
            <person name="Tu X.D."/>
            <person name="Liu B."/>
            <person name="Hao Y."/>
            <person name="Liao X.Y."/>
            <person name="Jiang Y.T."/>
            <person name="Sun W.H."/>
            <person name="Chen J."/>
            <person name="Chen Y.Q."/>
            <person name="Ai Y."/>
            <person name="Zhai J.W."/>
            <person name="Wu S.S."/>
            <person name="Zhou Z."/>
            <person name="Hsiao Y.Y."/>
            <person name="Wu W.L."/>
            <person name="Chen Y.Y."/>
            <person name="Lin Y.F."/>
            <person name="Hsu J.L."/>
            <person name="Li C.Y."/>
            <person name="Wang Z.W."/>
            <person name="Zhao X."/>
            <person name="Zhong W.Y."/>
            <person name="Ma X.K."/>
            <person name="Ma L."/>
            <person name="Huang J."/>
            <person name="Chen G.Z."/>
            <person name="Huang M.Z."/>
            <person name="Huang L."/>
            <person name="Peng D.H."/>
            <person name="Luo Y.B."/>
            <person name="Zou S.Q."/>
            <person name="Chen S.P."/>
            <person name="Lan S."/>
            <person name="Tsai W.C."/>
            <person name="Van de Peer Y."/>
            <person name="Liu Z.J."/>
        </authorList>
    </citation>
    <scope>NUCLEOTIDE SEQUENCE [LARGE SCALE GENOMIC DNA]</scope>
    <source>
        <strain evidence="1">Lor288</strain>
    </source>
</reference>
<keyword evidence="2" id="KW-1185">Reference proteome</keyword>
<protein>
    <recommendedName>
        <fullName evidence="3">RNase H type-1 domain-containing protein</fullName>
    </recommendedName>
</protein>
<accession>A0ABR2LYD6</accession>
<sequence length="80" mass="8851">METCVRLNRILAGAAMGVAESVLARTCLETPRIVISWVDREANKATDHVAKIAAENDFDLERGMPQSQELLSILQHDFAL</sequence>
<evidence type="ECO:0000313" key="2">
    <source>
        <dbReference type="Proteomes" id="UP001412067"/>
    </source>
</evidence>
<comment type="caution">
    <text evidence="1">The sequence shown here is derived from an EMBL/GenBank/DDBJ whole genome shotgun (WGS) entry which is preliminary data.</text>
</comment>
<organism evidence="1 2">
    <name type="scientific">Platanthera guangdongensis</name>
    <dbReference type="NCBI Taxonomy" id="2320717"/>
    <lineage>
        <taxon>Eukaryota</taxon>
        <taxon>Viridiplantae</taxon>
        <taxon>Streptophyta</taxon>
        <taxon>Embryophyta</taxon>
        <taxon>Tracheophyta</taxon>
        <taxon>Spermatophyta</taxon>
        <taxon>Magnoliopsida</taxon>
        <taxon>Liliopsida</taxon>
        <taxon>Asparagales</taxon>
        <taxon>Orchidaceae</taxon>
        <taxon>Orchidoideae</taxon>
        <taxon>Orchideae</taxon>
        <taxon>Orchidinae</taxon>
        <taxon>Platanthera</taxon>
    </lineage>
</organism>
<dbReference type="EMBL" id="JBBWWR010000013">
    <property type="protein sequence ID" value="KAK8955236.1"/>
    <property type="molecule type" value="Genomic_DNA"/>
</dbReference>
<evidence type="ECO:0000313" key="1">
    <source>
        <dbReference type="EMBL" id="KAK8955236.1"/>
    </source>
</evidence>
<dbReference type="Proteomes" id="UP001412067">
    <property type="component" value="Unassembled WGS sequence"/>
</dbReference>
<gene>
    <name evidence="1" type="ORF">KSP40_PGU017173</name>
</gene>